<organism evidence="2 3">
    <name type="scientific">Streptomyces dangxiongensis</name>
    <dbReference type="NCBI Taxonomy" id="1442032"/>
    <lineage>
        <taxon>Bacteria</taxon>
        <taxon>Bacillati</taxon>
        <taxon>Actinomycetota</taxon>
        <taxon>Actinomycetes</taxon>
        <taxon>Kitasatosporales</taxon>
        <taxon>Streptomycetaceae</taxon>
        <taxon>Streptomyces</taxon>
    </lineage>
</organism>
<dbReference type="OrthoDB" id="7838374at2"/>
<name>A0A3G2J8S8_9ACTN</name>
<accession>A0A3G2J8S8</accession>
<evidence type="ECO:0000313" key="2">
    <source>
        <dbReference type="EMBL" id="AYN38676.1"/>
    </source>
</evidence>
<dbReference type="AlphaFoldDB" id="A0A3G2J8S8"/>
<evidence type="ECO:0000259" key="1">
    <source>
        <dbReference type="Pfam" id="PF03756"/>
    </source>
</evidence>
<dbReference type="Pfam" id="PF03756">
    <property type="entry name" value="AfsA"/>
    <property type="match status" value="2"/>
</dbReference>
<dbReference type="GO" id="GO:0016740">
    <property type="term" value="F:transferase activity"/>
    <property type="evidence" value="ECO:0007669"/>
    <property type="project" value="InterPro"/>
</dbReference>
<dbReference type="NCBIfam" id="NF041195">
    <property type="entry name" value="ScbA_BarX_GamBu"/>
    <property type="match status" value="1"/>
</dbReference>
<proteinExistence type="predicted"/>
<dbReference type="InterPro" id="IPR047757">
    <property type="entry name" value="AfsA-like"/>
</dbReference>
<feature type="domain" description="A-factor biosynthesis hotdog" evidence="1">
    <location>
        <begin position="6"/>
        <end position="127"/>
    </location>
</feature>
<keyword evidence="3" id="KW-1185">Reference proteome</keyword>
<feature type="domain" description="A-factor biosynthesis hotdog" evidence="1">
    <location>
        <begin position="162"/>
        <end position="272"/>
    </location>
</feature>
<dbReference type="EMBL" id="CP033073">
    <property type="protein sequence ID" value="AYN38676.1"/>
    <property type="molecule type" value="Genomic_DNA"/>
</dbReference>
<dbReference type="Proteomes" id="UP000268329">
    <property type="component" value="Chromosome"/>
</dbReference>
<protein>
    <submittedName>
        <fullName evidence="2">A-factor biosynthesis protein</fullName>
    </submittedName>
</protein>
<reference evidence="2 3" key="1">
    <citation type="submission" date="2018-10" db="EMBL/GenBank/DDBJ databases">
        <title>The genome of Streptomyces dangxiongensis Z022.</title>
        <authorList>
            <person name="Zhang B."/>
        </authorList>
    </citation>
    <scope>NUCLEOTIDE SEQUENCE [LARGE SCALE GENOMIC DNA]</scope>
    <source>
        <strain evidence="2 3">Z022</strain>
    </source>
</reference>
<dbReference type="InterPro" id="IPR005509">
    <property type="entry name" value="AfsA_hotdog_dom"/>
</dbReference>
<evidence type="ECO:0000313" key="3">
    <source>
        <dbReference type="Proteomes" id="UP000268329"/>
    </source>
</evidence>
<dbReference type="KEGG" id="sdd:D9753_06795"/>
<sequence length="280" mass="31216">MGEYTHLRHRSAILVRGWRQERPDAFTVIARWPGHSGPGRYDPRLLAQTVRQSGLLVAHAAYGVPTGHQTLLSNLNITTEPDFQAFDASEFEVDITVTRSARRSASLGMEFRIRRDRATVCLADTEFGWVSPAAYRRMRGRHLTVDWGEWPLPEPIGRHLAGRADDNDVLLAAGSADHQWRLRNDVSNTLLFDHPVDHVPGLVLLEAAHQAARAAAGPTPLELTDIAIGYERYVEFDEPCWIDARQLPPLVPNRFAVAVTGRQGGEVAFQARLRGLRTPA</sequence>
<gene>
    <name evidence="2" type="ORF">D9753_06795</name>
</gene>